<accession>A0A7W6DRW9</accession>
<keyword evidence="2" id="KW-1185">Reference proteome</keyword>
<dbReference type="Proteomes" id="UP000541426">
    <property type="component" value="Unassembled WGS sequence"/>
</dbReference>
<gene>
    <name evidence="1" type="ORF">GGQ68_001259</name>
</gene>
<protein>
    <submittedName>
        <fullName evidence="1">Transposase</fullName>
    </submittedName>
</protein>
<dbReference type="AlphaFoldDB" id="A0A7W6DRW9"/>
<sequence length="61" mass="7557">MHPGRESRTKPVRYDKLRYKRRNRIEVMFGRLRYRRRDATRYDRSSKVFLSALAATVRLWL</sequence>
<name>A0A7W6DRW9_9RHOB</name>
<organism evidence="1 2">
    <name type="scientific">Sagittula marina</name>
    <dbReference type="NCBI Taxonomy" id="943940"/>
    <lineage>
        <taxon>Bacteria</taxon>
        <taxon>Pseudomonadati</taxon>
        <taxon>Pseudomonadota</taxon>
        <taxon>Alphaproteobacteria</taxon>
        <taxon>Rhodobacterales</taxon>
        <taxon>Roseobacteraceae</taxon>
        <taxon>Sagittula</taxon>
    </lineage>
</organism>
<comment type="caution">
    <text evidence="1">The sequence shown here is derived from an EMBL/GenBank/DDBJ whole genome shotgun (WGS) entry which is preliminary data.</text>
</comment>
<evidence type="ECO:0000313" key="1">
    <source>
        <dbReference type="EMBL" id="MBB3984943.1"/>
    </source>
</evidence>
<proteinExistence type="predicted"/>
<evidence type="ECO:0000313" key="2">
    <source>
        <dbReference type="Proteomes" id="UP000541426"/>
    </source>
</evidence>
<dbReference type="EMBL" id="JACIEJ010000002">
    <property type="protein sequence ID" value="MBB3984943.1"/>
    <property type="molecule type" value="Genomic_DNA"/>
</dbReference>
<reference evidence="1 2" key="1">
    <citation type="submission" date="2020-08" db="EMBL/GenBank/DDBJ databases">
        <title>Genomic Encyclopedia of Type Strains, Phase IV (KMG-IV): sequencing the most valuable type-strain genomes for metagenomic binning, comparative biology and taxonomic classification.</title>
        <authorList>
            <person name="Goeker M."/>
        </authorList>
    </citation>
    <scope>NUCLEOTIDE SEQUENCE [LARGE SCALE GENOMIC DNA]</scope>
    <source>
        <strain evidence="1 2">DSM 102235</strain>
    </source>
</reference>